<name>A0A5M3YUF1_ASPTE</name>
<sequence length="773" mass="86633">MAVDTSYLTTQVNNIVSQLHGIFDEIGIPGHERDSREAELFNALSETLNNHLKLVDDEKNEMTQEAQQLITAIKQMEESLVDEKANGQYNLDHNDLRISYPLNRCLNFLREKHSALSKLHRERFEQVKKLVEALESYSSHLEPSFVSIDLPPTAPGSSIAPSFDLSPSYVTALDNEFTRVYEEYHRRLEFVQSTCEEIIKLWAELGTPQVQTDSNIVKNYRESPEQLGLHESDLASLVGKREKLLEEKRGRERKLKELRNAVESLWERFGVEEGDRKAFLAANRGCGLRTINEFEEELARLNELKRQNLHLFVEDARCRLQELWDSLYFSEEEMLDFTPAFSDVYSDALLEAHEGEIARLEALKEQRAPTLSLIDRHRSLLSEREALAISSQDASRLMARGNRGERRDPGKLLREEKMRKRIAKELPKVEADLRKELERWEEEYGRPFLVHGERYLDELAPVVTKPPPRSKTPSAPPSSTRGSVRSQASSRPGSVMRGPPPPRSATKTPTAAGSTKYNTIGPSRGGAKSPTKIPARVPLSNMPHGNNSPDRRGTPGAYSSNTMSGKIPGSRAPPPRMRALTGGENRDERGSYNFEPPRCASALSNAFVRPVSPEDVYDDRNQRSFMSSSIFSQRSAGFSQSSHSSASSLSLNSSIQAFPRPNPYLQRPAPPPAPRQVSNSSTVTTTNSGSENWETFDDASESEADASEVYYAKLSAAHGKRIAPEDNQPIPLGGKKAKGIRSVSPDEPAVHQHGQMLRIRGSDAEWTDDMEAY</sequence>
<dbReference type="AlphaFoldDB" id="A0A5M3YUF1"/>
<evidence type="ECO:0000256" key="2">
    <source>
        <dbReference type="SAM" id="MobiDB-lite"/>
    </source>
</evidence>
<feature type="region of interest" description="Disordered" evidence="2">
    <location>
        <begin position="460"/>
        <end position="597"/>
    </location>
</feature>
<comment type="caution">
    <text evidence="3">The sequence shown here is derived from an EMBL/GenBank/DDBJ whole genome shotgun (WGS) entry which is preliminary data.</text>
</comment>
<dbReference type="PANTHER" id="PTHR19321">
    <property type="entry name" value="PROTEIN REGULATOR OF CYTOKINESIS 1 PRC1-RELATED"/>
    <property type="match status" value="1"/>
</dbReference>
<feature type="coiled-coil region" evidence="1">
    <location>
        <begin position="52"/>
        <end position="86"/>
    </location>
</feature>
<organism evidence="3 4">
    <name type="scientific">Aspergillus terreus</name>
    <dbReference type="NCBI Taxonomy" id="33178"/>
    <lineage>
        <taxon>Eukaryota</taxon>
        <taxon>Fungi</taxon>
        <taxon>Dikarya</taxon>
        <taxon>Ascomycota</taxon>
        <taxon>Pezizomycotina</taxon>
        <taxon>Eurotiomycetes</taxon>
        <taxon>Eurotiomycetidae</taxon>
        <taxon>Eurotiales</taxon>
        <taxon>Aspergillaceae</taxon>
        <taxon>Aspergillus</taxon>
        <taxon>Aspergillus subgen. Circumdati</taxon>
    </lineage>
</organism>
<dbReference type="EMBL" id="BLJY01000002">
    <property type="protein sequence ID" value="GFF13304.1"/>
    <property type="molecule type" value="Genomic_DNA"/>
</dbReference>
<keyword evidence="1" id="KW-0175">Coiled coil</keyword>
<dbReference type="Pfam" id="PF03999">
    <property type="entry name" value="MAP65_ASE1"/>
    <property type="match status" value="1"/>
</dbReference>
<accession>A0A5M3YUF1</accession>
<gene>
    <name evidence="3" type="ORF">ATEIFO6365_0002041500</name>
</gene>
<dbReference type="OrthoDB" id="642895at2759"/>
<feature type="compositionally biased region" description="Polar residues" evidence="2">
    <location>
        <begin position="505"/>
        <end position="521"/>
    </location>
</feature>
<dbReference type="Gene3D" id="1.20.58.1520">
    <property type="match status" value="1"/>
</dbReference>
<feature type="compositionally biased region" description="Pro residues" evidence="2">
    <location>
        <begin position="464"/>
        <end position="476"/>
    </location>
</feature>
<dbReference type="GO" id="GO:0051256">
    <property type="term" value="P:mitotic spindle midzone assembly"/>
    <property type="evidence" value="ECO:0007669"/>
    <property type="project" value="TreeGrafter"/>
</dbReference>
<reference evidence="3 4" key="1">
    <citation type="submission" date="2020-01" db="EMBL/GenBank/DDBJ databases">
        <title>Aspergillus terreus IFO 6365 whole genome shotgun sequence.</title>
        <authorList>
            <person name="Kanamasa S."/>
            <person name="Takahashi H."/>
        </authorList>
    </citation>
    <scope>NUCLEOTIDE SEQUENCE [LARGE SCALE GENOMIC DNA]</scope>
    <source>
        <strain evidence="3 4">IFO 6365</strain>
    </source>
</reference>
<keyword evidence="4" id="KW-1185">Reference proteome</keyword>
<dbReference type="Proteomes" id="UP000452235">
    <property type="component" value="Unassembled WGS sequence"/>
</dbReference>
<evidence type="ECO:0000256" key="1">
    <source>
        <dbReference type="SAM" id="Coils"/>
    </source>
</evidence>
<evidence type="ECO:0000313" key="3">
    <source>
        <dbReference type="EMBL" id="GFF13304.1"/>
    </source>
</evidence>
<dbReference type="InterPro" id="IPR007145">
    <property type="entry name" value="MAP65_Ase1_PRC1"/>
</dbReference>
<dbReference type="CDD" id="cd11741">
    <property type="entry name" value="TIN2_TBM"/>
    <property type="match status" value="1"/>
</dbReference>
<dbReference type="GO" id="GO:0008017">
    <property type="term" value="F:microtubule binding"/>
    <property type="evidence" value="ECO:0007669"/>
    <property type="project" value="InterPro"/>
</dbReference>
<dbReference type="PANTHER" id="PTHR19321:SF41">
    <property type="entry name" value="FASCETTO-RELATED"/>
    <property type="match status" value="1"/>
</dbReference>
<feature type="region of interest" description="Disordered" evidence="2">
    <location>
        <begin position="657"/>
        <end position="701"/>
    </location>
</feature>
<dbReference type="VEuPathDB" id="FungiDB:ATEG_02320"/>
<evidence type="ECO:0000313" key="4">
    <source>
        <dbReference type="Proteomes" id="UP000452235"/>
    </source>
</evidence>
<feature type="region of interest" description="Disordered" evidence="2">
    <location>
        <begin position="717"/>
        <end position="773"/>
    </location>
</feature>
<feature type="compositionally biased region" description="Polar residues" evidence="2">
    <location>
        <begin position="482"/>
        <end position="492"/>
    </location>
</feature>
<dbReference type="GO" id="GO:0005737">
    <property type="term" value="C:cytoplasm"/>
    <property type="evidence" value="ECO:0007669"/>
    <property type="project" value="TreeGrafter"/>
</dbReference>
<feature type="compositionally biased region" description="Low complexity" evidence="2">
    <location>
        <begin position="675"/>
        <end position="688"/>
    </location>
</feature>
<dbReference type="GO" id="GO:1990023">
    <property type="term" value="C:mitotic spindle midzone"/>
    <property type="evidence" value="ECO:0007669"/>
    <property type="project" value="TreeGrafter"/>
</dbReference>
<protein>
    <submittedName>
        <fullName evidence="3">Microtubule associated protein</fullName>
    </submittedName>
</protein>
<proteinExistence type="predicted"/>